<evidence type="ECO:0000256" key="1">
    <source>
        <dbReference type="SAM" id="MobiDB-lite"/>
    </source>
</evidence>
<dbReference type="EMBL" id="CP073767">
    <property type="protein sequence ID" value="UWZ51427.1"/>
    <property type="molecule type" value="Genomic_DNA"/>
</dbReference>
<dbReference type="RefSeq" id="WP_033364405.1">
    <property type="nucleotide sequence ID" value="NZ_CP073767.1"/>
</dbReference>
<gene>
    <name evidence="2" type="ORF">Daura_32345</name>
</gene>
<proteinExistence type="predicted"/>
<protein>
    <submittedName>
        <fullName evidence="2">Uncharacterized protein</fullName>
    </submittedName>
</protein>
<feature type="compositionally biased region" description="Basic and acidic residues" evidence="1">
    <location>
        <begin position="54"/>
        <end position="66"/>
    </location>
</feature>
<keyword evidence="3" id="KW-1185">Reference proteome</keyword>
<evidence type="ECO:0000313" key="2">
    <source>
        <dbReference type="EMBL" id="UWZ51427.1"/>
    </source>
</evidence>
<dbReference type="KEGG" id="daur:Daura_32345"/>
<dbReference type="Proteomes" id="UP001058003">
    <property type="component" value="Chromosome"/>
</dbReference>
<dbReference type="AlphaFoldDB" id="A0A9Q9ICE0"/>
<feature type="region of interest" description="Disordered" evidence="1">
    <location>
        <begin position="1"/>
        <end position="66"/>
    </location>
</feature>
<evidence type="ECO:0000313" key="3">
    <source>
        <dbReference type="Proteomes" id="UP001058003"/>
    </source>
</evidence>
<organism evidence="2 3">
    <name type="scientific">Dactylosporangium aurantiacum</name>
    <dbReference type="NCBI Taxonomy" id="35754"/>
    <lineage>
        <taxon>Bacteria</taxon>
        <taxon>Bacillati</taxon>
        <taxon>Actinomycetota</taxon>
        <taxon>Actinomycetes</taxon>
        <taxon>Micromonosporales</taxon>
        <taxon>Micromonosporaceae</taxon>
        <taxon>Dactylosporangium</taxon>
    </lineage>
</organism>
<dbReference type="OrthoDB" id="3400703at2"/>
<name>A0A9Q9ICE0_9ACTN</name>
<sequence>MPEQDEDQQTAYGADQDREGTATGGYDGDAGADRNPDDFGPEAVSGTDVNPDTGLERGAVDNSPRR</sequence>
<reference evidence="2" key="1">
    <citation type="submission" date="2021-04" db="EMBL/GenBank/DDBJ databases">
        <title>Dactylosporangium aurantiacum NRRL B-8018 full assembly.</title>
        <authorList>
            <person name="Hartkoorn R.C."/>
            <person name="Beaudoing E."/>
            <person name="Hot D."/>
        </authorList>
    </citation>
    <scope>NUCLEOTIDE SEQUENCE</scope>
    <source>
        <strain evidence="2">NRRL B-8018</strain>
    </source>
</reference>
<accession>A0A9Q9ICE0</accession>